<evidence type="ECO:0000259" key="1">
    <source>
        <dbReference type="Pfam" id="PF13966"/>
    </source>
</evidence>
<protein>
    <recommendedName>
        <fullName evidence="1">Reverse transcriptase zinc-binding domain-containing protein</fullName>
    </recommendedName>
</protein>
<proteinExistence type="predicted"/>
<dbReference type="InterPro" id="IPR026960">
    <property type="entry name" value="RVT-Znf"/>
</dbReference>
<reference evidence="2" key="1">
    <citation type="journal article" date="2023" name="Plant J.">
        <title>Genome sequences and population genomics provide insights into the demographic history, inbreeding, and mutation load of two 'living fossil' tree species of Dipteronia.</title>
        <authorList>
            <person name="Feng Y."/>
            <person name="Comes H.P."/>
            <person name="Chen J."/>
            <person name="Zhu S."/>
            <person name="Lu R."/>
            <person name="Zhang X."/>
            <person name="Li P."/>
            <person name="Qiu J."/>
            <person name="Olsen K.M."/>
            <person name="Qiu Y."/>
        </authorList>
    </citation>
    <scope>NUCLEOTIDE SEQUENCE</scope>
    <source>
        <strain evidence="2">NBL</strain>
    </source>
</reference>
<name>A0AAE0EB15_9ROSI</name>
<organism evidence="2 3">
    <name type="scientific">Dipteronia sinensis</name>
    <dbReference type="NCBI Taxonomy" id="43782"/>
    <lineage>
        <taxon>Eukaryota</taxon>
        <taxon>Viridiplantae</taxon>
        <taxon>Streptophyta</taxon>
        <taxon>Embryophyta</taxon>
        <taxon>Tracheophyta</taxon>
        <taxon>Spermatophyta</taxon>
        <taxon>Magnoliopsida</taxon>
        <taxon>eudicotyledons</taxon>
        <taxon>Gunneridae</taxon>
        <taxon>Pentapetalae</taxon>
        <taxon>rosids</taxon>
        <taxon>malvids</taxon>
        <taxon>Sapindales</taxon>
        <taxon>Sapindaceae</taxon>
        <taxon>Hippocastanoideae</taxon>
        <taxon>Acereae</taxon>
        <taxon>Dipteronia</taxon>
    </lineage>
</organism>
<evidence type="ECO:0000313" key="3">
    <source>
        <dbReference type="Proteomes" id="UP001281410"/>
    </source>
</evidence>
<dbReference type="Proteomes" id="UP001281410">
    <property type="component" value="Unassembled WGS sequence"/>
</dbReference>
<accession>A0AAE0EB15</accession>
<sequence length="149" mass="16926">MQHFFWILFHGKTLTNSQRDVHGLTGDVSCPRCESGIEDVNHLLRSCRVSIAVWENISRGVTTSTGFNDELDSWLASNLCNGKVVNSAPNYLQFALSLWFLWKWRCNKVFDATFSVHQSHNLIVNSFSREWLKANFIASAKITGFITVA</sequence>
<dbReference type="Pfam" id="PF13966">
    <property type="entry name" value="zf-RVT"/>
    <property type="match status" value="1"/>
</dbReference>
<keyword evidence="3" id="KW-1185">Reference proteome</keyword>
<dbReference type="EMBL" id="JANJYJ010000003">
    <property type="protein sequence ID" value="KAK3221242.1"/>
    <property type="molecule type" value="Genomic_DNA"/>
</dbReference>
<comment type="caution">
    <text evidence="2">The sequence shown here is derived from an EMBL/GenBank/DDBJ whole genome shotgun (WGS) entry which is preliminary data.</text>
</comment>
<dbReference type="AlphaFoldDB" id="A0AAE0EB15"/>
<feature type="domain" description="Reverse transcriptase zinc-binding" evidence="1">
    <location>
        <begin position="1"/>
        <end position="54"/>
    </location>
</feature>
<evidence type="ECO:0000313" key="2">
    <source>
        <dbReference type="EMBL" id="KAK3221242.1"/>
    </source>
</evidence>
<gene>
    <name evidence="2" type="ORF">Dsin_008267</name>
</gene>